<dbReference type="CDD" id="cd00070">
    <property type="entry name" value="GLECT"/>
    <property type="match status" value="1"/>
</dbReference>
<name>Q6ZW74_HUMAN</name>
<dbReference type="SUPFAM" id="SSF49899">
    <property type="entry name" value="Concanavalin A-like lectins/glucanases"/>
    <property type="match status" value="1"/>
</dbReference>
<reference evidence="4" key="2">
    <citation type="journal article" date="2009" name="Proc. Natl. Acad. Sci. U.S.A.">
        <title>A primate subfamily of galectins expressed at the maternal-fetal interface that promote immune cell death.</title>
        <authorList>
            <person name="Than N.G."/>
            <person name="Romero R."/>
            <person name="Goodman M."/>
            <person name="Weckle A."/>
            <person name="Xing J."/>
            <person name="Dong Z."/>
            <person name="Xu Y."/>
            <person name="Tarquini F."/>
            <person name="Szilagyi A."/>
            <person name="Gal P."/>
            <person name="Hou Z."/>
            <person name="Tarca A.L."/>
            <person name="Kim C.J."/>
            <person name="Kim J.S."/>
            <person name="Haidarian S."/>
            <person name="Uddin M."/>
            <person name="Bohn H."/>
            <person name="Benirschke K."/>
            <person name="Santolaya-Forgas J."/>
            <person name="Grossman L.I."/>
            <person name="Erez O."/>
            <person name="Hassan S.S."/>
            <person name="Zavodszky P."/>
            <person name="Papp Z."/>
            <person name="Wildman D.E."/>
        </authorList>
    </citation>
    <scope>NUCLEOTIDE SEQUENCE</scope>
    <source>
        <tissue evidence="4">Placenta</tissue>
    </source>
</reference>
<dbReference type="AlphaFoldDB" id="Q6ZW74"/>
<dbReference type="PROSITE" id="PS51304">
    <property type="entry name" value="GALECTIN"/>
    <property type="match status" value="1"/>
</dbReference>
<keyword evidence="1 2" id="KW-0430">Lectin</keyword>
<accession>Q6ZW74</accession>
<dbReference type="EMBL" id="FJ613353">
    <property type="protein sequence ID" value="ACR09653.1"/>
    <property type="molecule type" value="mRNA"/>
</dbReference>
<dbReference type="EMBL" id="FJ613354">
    <property type="protein sequence ID" value="ACR09654.1"/>
    <property type="molecule type" value="mRNA"/>
</dbReference>
<dbReference type="PANTHER" id="PTHR11346:SF15">
    <property type="entry name" value="PLACENTAL PROTEIN 13-LIKE"/>
    <property type="match status" value="1"/>
</dbReference>
<proteinExistence type="evidence at transcript level"/>
<dbReference type="PANTHER" id="PTHR11346">
    <property type="entry name" value="GALECTIN"/>
    <property type="match status" value="1"/>
</dbReference>
<dbReference type="InterPro" id="IPR044156">
    <property type="entry name" value="Galectin-like"/>
</dbReference>
<dbReference type="GO" id="GO:0030246">
    <property type="term" value="F:carbohydrate binding"/>
    <property type="evidence" value="ECO:0007669"/>
    <property type="project" value="UniProtKB-UniRule"/>
</dbReference>
<evidence type="ECO:0000256" key="1">
    <source>
        <dbReference type="ARBA" id="ARBA00022734"/>
    </source>
</evidence>
<gene>
    <name evidence="4" type="primary">LGALS17A</name>
</gene>
<dbReference type="SMART" id="SM00276">
    <property type="entry name" value="GLECT"/>
    <property type="match status" value="1"/>
</dbReference>
<dbReference type="GeneCards" id="LGALS17A"/>
<sequence length="151" mass="17413">MSSLKVPHTRPVSLSTGSCVIITGTPIIPFVMDPQLQVDFHTEMKEDSDIAFHFRVYFGHWVVMNSRVNGAWQYEVTCHNMPFQDGKPFNLCISVLADEYQPFRIISYVLQHLFCSSSLKTFEFPSLPPPLHLWATPKRNWAISSHSEWEL</sequence>
<evidence type="ECO:0000313" key="4">
    <source>
        <dbReference type="EMBL" id="ACR09653.1"/>
    </source>
</evidence>
<evidence type="ECO:0000256" key="2">
    <source>
        <dbReference type="RuleBase" id="RU102079"/>
    </source>
</evidence>
<dbReference type="SMART" id="SM00908">
    <property type="entry name" value="Gal-bind_lectin"/>
    <property type="match status" value="1"/>
</dbReference>
<dbReference type="InterPro" id="IPR013320">
    <property type="entry name" value="ConA-like_dom_sf"/>
</dbReference>
<dbReference type="Gene3D" id="2.60.120.200">
    <property type="match status" value="1"/>
</dbReference>
<dbReference type="Pfam" id="PF00337">
    <property type="entry name" value="Gal-bind_lectin"/>
    <property type="match status" value="1"/>
</dbReference>
<reference evidence="5" key="1">
    <citation type="submission" date="2003-07" db="EMBL/GenBank/DDBJ databases">
        <title>NEDO human cDNA sequencing project.</title>
        <authorList>
            <person name="Ninomiya K."/>
            <person name="Wagatsuma M."/>
            <person name="Kanda K."/>
            <person name="Kondo H."/>
            <person name="Yokoi T."/>
            <person name="Kodaira H."/>
            <person name="Furuya T."/>
            <person name="Takahashi M."/>
            <person name="Kikkawa E."/>
            <person name="Omura Y."/>
            <person name="Abe K."/>
            <person name="Kamihara K."/>
            <person name="Katsuta N."/>
            <person name="Sato K."/>
            <person name="Tanikawa M."/>
            <person name="Yamazaki M."/>
            <person name="Sugiyama T."/>
            <person name="Irie R."/>
            <person name="Otsuki T."/>
            <person name="Sato H."/>
            <person name="Wakamatsu A."/>
            <person name="Ishii S."/>
            <person name="Yamamoto J."/>
            <person name="Isono Y."/>
            <person name="Kawai-Hio Y."/>
            <person name="Saito K."/>
            <person name="Nishikawa T."/>
            <person name="Kimura K."/>
            <person name="Yamashita H."/>
            <person name="Matsuo K."/>
            <person name="Nakamura Y."/>
            <person name="Sekine M."/>
            <person name="Kikuchi H."/>
            <person name="Murakawa K."/>
            <person name="Kanehori K."/>
            <person name="Takahashi-Fujii A."/>
            <person name="Oshima A."/>
            <person name="Sugiyama A."/>
            <person name="Kawakami B."/>
            <person name="Suzuki Y."/>
            <person name="Sugano S."/>
            <person name="Nagahari K."/>
            <person name="Masuho Y."/>
            <person name="Nagai K."/>
            <person name="Isogai T."/>
        </authorList>
    </citation>
    <scope>NUCLEOTIDE SEQUENCE</scope>
    <source>
        <tissue evidence="5">Thalamus</tissue>
    </source>
</reference>
<organism evidence="5">
    <name type="scientific">Homo sapiens</name>
    <name type="common">Human</name>
    <dbReference type="NCBI Taxonomy" id="9606"/>
    <lineage>
        <taxon>Eukaryota</taxon>
        <taxon>Metazoa</taxon>
        <taxon>Chordata</taxon>
        <taxon>Craniata</taxon>
        <taxon>Vertebrata</taxon>
        <taxon>Euteleostomi</taxon>
        <taxon>Mammalia</taxon>
        <taxon>Eutheria</taxon>
        <taxon>Euarchontoglires</taxon>
        <taxon>Primates</taxon>
        <taxon>Haplorrhini</taxon>
        <taxon>Catarrhini</taxon>
        <taxon>Hominidae</taxon>
        <taxon>Homo</taxon>
    </lineage>
</organism>
<evidence type="ECO:0000259" key="3">
    <source>
        <dbReference type="PROSITE" id="PS51304"/>
    </source>
</evidence>
<dbReference type="InterPro" id="IPR001079">
    <property type="entry name" value="Galectin_CRD"/>
</dbReference>
<feature type="domain" description="Galectin" evidence="3">
    <location>
        <begin position="6"/>
        <end position="139"/>
    </location>
</feature>
<protein>
    <recommendedName>
        <fullName evidence="2">Galectin</fullName>
    </recommendedName>
</protein>
<dbReference type="EMBL" id="AK123499">
    <property type="protein sequence ID" value="BAC85631.1"/>
    <property type="molecule type" value="mRNA"/>
</dbReference>
<evidence type="ECO:0000313" key="5">
    <source>
        <dbReference type="EMBL" id="BAC85631.1"/>
    </source>
</evidence>